<accession>A0A9D3XV65</accession>
<evidence type="ECO:0000313" key="1">
    <source>
        <dbReference type="EMBL" id="KAH1187429.1"/>
    </source>
</evidence>
<gene>
    <name evidence="1" type="ORF">KIL84_020178</name>
</gene>
<sequence>IKVEEDNYHQELGGNPMIHNPYCDASTVVPETAVEKVQDPVNYVRTESWEGSEDLLGML</sequence>
<feature type="non-terminal residue" evidence="1">
    <location>
        <position position="1"/>
    </location>
</feature>
<dbReference type="Proteomes" id="UP000827986">
    <property type="component" value="Unassembled WGS sequence"/>
</dbReference>
<dbReference type="EMBL" id="JAHDVG010000463">
    <property type="protein sequence ID" value="KAH1187429.1"/>
    <property type="molecule type" value="Genomic_DNA"/>
</dbReference>
<name>A0A9D3XV65_9SAUR</name>
<reference evidence="1" key="1">
    <citation type="submission" date="2021-09" db="EMBL/GenBank/DDBJ databases">
        <title>The genome of Mauremys mutica provides insights into the evolution of semi-aquatic lifestyle.</title>
        <authorList>
            <person name="Gong S."/>
            <person name="Gao Y."/>
        </authorList>
    </citation>
    <scope>NUCLEOTIDE SEQUENCE</scope>
    <source>
        <strain evidence="1">MM-2020</strain>
        <tissue evidence="1">Muscle</tissue>
    </source>
</reference>
<dbReference type="AlphaFoldDB" id="A0A9D3XV65"/>
<comment type="caution">
    <text evidence="1">The sequence shown here is derived from an EMBL/GenBank/DDBJ whole genome shotgun (WGS) entry which is preliminary data.</text>
</comment>
<feature type="non-terminal residue" evidence="1">
    <location>
        <position position="59"/>
    </location>
</feature>
<protein>
    <submittedName>
        <fullName evidence="1">Uncharacterized protein</fullName>
    </submittedName>
</protein>
<evidence type="ECO:0000313" key="2">
    <source>
        <dbReference type="Proteomes" id="UP000827986"/>
    </source>
</evidence>
<proteinExistence type="predicted"/>
<keyword evidence="2" id="KW-1185">Reference proteome</keyword>
<organism evidence="1 2">
    <name type="scientific">Mauremys mutica</name>
    <name type="common">yellowpond turtle</name>
    <dbReference type="NCBI Taxonomy" id="74926"/>
    <lineage>
        <taxon>Eukaryota</taxon>
        <taxon>Metazoa</taxon>
        <taxon>Chordata</taxon>
        <taxon>Craniata</taxon>
        <taxon>Vertebrata</taxon>
        <taxon>Euteleostomi</taxon>
        <taxon>Archelosauria</taxon>
        <taxon>Testudinata</taxon>
        <taxon>Testudines</taxon>
        <taxon>Cryptodira</taxon>
        <taxon>Durocryptodira</taxon>
        <taxon>Testudinoidea</taxon>
        <taxon>Geoemydidae</taxon>
        <taxon>Geoemydinae</taxon>
        <taxon>Mauremys</taxon>
    </lineage>
</organism>